<dbReference type="GO" id="GO:0046914">
    <property type="term" value="F:transition metal ion binding"/>
    <property type="evidence" value="ECO:0007669"/>
    <property type="project" value="TreeGrafter"/>
</dbReference>
<dbReference type="Gene3D" id="2.40.50.320">
    <property type="entry name" value="Copper binding periplasmic protein CusF"/>
    <property type="match status" value="1"/>
</dbReference>
<dbReference type="InterPro" id="IPR021647">
    <property type="entry name" value="CusF_Ec"/>
</dbReference>
<dbReference type="GO" id="GO:0030288">
    <property type="term" value="C:outer membrane-bounded periplasmic space"/>
    <property type="evidence" value="ECO:0007669"/>
    <property type="project" value="TreeGrafter"/>
</dbReference>
<dbReference type="SUPFAM" id="SSF111369">
    <property type="entry name" value="HlyD-like secretion proteins"/>
    <property type="match status" value="1"/>
</dbReference>
<evidence type="ECO:0000256" key="2">
    <source>
        <dbReference type="ARBA" id="ARBA00022448"/>
    </source>
</evidence>
<evidence type="ECO:0000256" key="3">
    <source>
        <dbReference type="ARBA" id="ARBA00022729"/>
    </source>
</evidence>
<dbReference type="Proteomes" id="UP000000491">
    <property type="component" value="Chromosome"/>
</dbReference>
<feature type="domain" description="CzcB-like C-terminal circularly permuted SH3-like" evidence="10">
    <location>
        <begin position="333"/>
        <end position="393"/>
    </location>
</feature>
<dbReference type="Gene3D" id="2.40.30.170">
    <property type="match status" value="1"/>
</dbReference>
<dbReference type="GO" id="GO:0016020">
    <property type="term" value="C:membrane"/>
    <property type="evidence" value="ECO:0007669"/>
    <property type="project" value="InterPro"/>
</dbReference>
<dbReference type="Pfam" id="PF25919">
    <property type="entry name" value="BSH_CusB"/>
    <property type="match status" value="1"/>
</dbReference>
<protein>
    <submittedName>
        <fullName evidence="11">Efflux transporter, RND family, MFP subunit</fullName>
    </submittedName>
</protein>
<keyword evidence="2" id="KW-0813">Transport</keyword>
<evidence type="ECO:0000256" key="1">
    <source>
        <dbReference type="ARBA" id="ARBA00009477"/>
    </source>
</evidence>
<evidence type="ECO:0000259" key="6">
    <source>
        <dbReference type="Pfam" id="PF19335"/>
    </source>
</evidence>
<feature type="domain" description="CusB-like barrel-sandwich hybrid" evidence="8">
    <location>
        <begin position="130"/>
        <end position="244"/>
    </location>
</feature>
<dbReference type="InterPro" id="IPR058649">
    <property type="entry name" value="CzcB_C"/>
</dbReference>
<dbReference type="Pfam" id="PF19335">
    <property type="entry name" value="HMBD"/>
    <property type="match status" value="1"/>
</dbReference>
<accession>F8EVX2</accession>
<dbReference type="PANTHER" id="PTHR30097">
    <property type="entry name" value="CATION EFFLUX SYSTEM PROTEIN CUSB"/>
    <property type="match status" value="1"/>
</dbReference>
<evidence type="ECO:0000256" key="5">
    <source>
        <dbReference type="SAM" id="MobiDB-lite"/>
    </source>
</evidence>
<proteinExistence type="inferred from homology"/>
<evidence type="ECO:0000259" key="8">
    <source>
        <dbReference type="Pfam" id="PF25919"/>
    </source>
</evidence>
<dbReference type="PANTHER" id="PTHR30097:SF15">
    <property type="entry name" value="CATION EFFLUX SYSTEM PROTEIN CUSB"/>
    <property type="match status" value="1"/>
</dbReference>
<dbReference type="InterPro" id="IPR058790">
    <property type="entry name" value="BSH_CusB"/>
</dbReference>
<dbReference type="InterPro" id="IPR051909">
    <property type="entry name" value="MFP_Cation_Efflux"/>
</dbReference>
<dbReference type="FunFam" id="2.40.420.20:FF:000003">
    <property type="entry name" value="Cation efflux system protein cusB"/>
    <property type="match status" value="1"/>
</dbReference>
<dbReference type="EMBL" id="CP002865">
    <property type="protein sequence ID" value="AEI37449.1"/>
    <property type="molecule type" value="Genomic_DNA"/>
</dbReference>
<feature type="region of interest" description="Disordered" evidence="5">
    <location>
        <begin position="406"/>
        <end position="433"/>
    </location>
</feature>
<dbReference type="HOGENOM" id="CLU_018816_13_1_5"/>
<keyword evidence="4" id="KW-0406">Ion transport</keyword>
<evidence type="ECO:0000259" key="10">
    <source>
        <dbReference type="Pfam" id="PF25975"/>
    </source>
</evidence>
<dbReference type="AlphaFoldDB" id="F8EVX2"/>
<dbReference type="InterPro" id="IPR006143">
    <property type="entry name" value="RND_pump_MFP"/>
</dbReference>
<feature type="domain" description="CusB-like three alpha-helical bundle" evidence="7">
    <location>
        <begin position="164"/>
        <end position="212"/>
    </location>
</feature>
<feature type="domain" description="Heavy metal binding" evidence="6">
    <location>
        <begin position="51"/>
        <end position="77"/>
    </location>
</feature>
<keyword evidence="3" id="KW-0732">Signal</keyword>
<dbReference type="Gene3D" id="2.40.420.20">
    <property type="match status" value="1"/>
</dbReference>
<feature type="domain" description="CusB-like beta-barrel" evidence="9">
    <location>
        <begin position="249"/>
        <end position="325"/>
    </location>
</feature>
<dbReference type="Pfam" id="PF25869">
    <property type="entry name" value="3HB_CusB"/>
    <property type="match status" value="1"/>
</dbReference>
<dbReference type="RefSeq" id="WP_013933848.1">
    <property type="nucleotide sequence ID" value="NC_015709.1"/>
</dbReference>
<comment type="similarity">
    <text evidence="1">Belongs to the membrane fusion protein (MFP) (TC 8.A.1) family.</text>
</comment>
<name>F8EVX2_ZYMMT</name>
<dbReference type="Pfam" id="PF11604">
    <property type="entry name" value="CusF_Ec"/>
    <property type="match status" value="1"/>
</dbReference>
<dbReference type="InterPro" id="IPR058791">
    <property type="entry name" value="3HB_CusB"/>
</dbReference>
<evidence type="ECO:0000259" key="7">
    <source>
        <dbReference type="Pfam" id="PF25869"/>
    </source>
</evidence>
<dbReference type="PATRIC" id="fig|579138.3.peg.578"/>
<dbReference type="GO" id="GO:0060003">
    <property type="term" value="P:copper ion export"/>
    <property type="evidence" value="ECO:0007669"/>
    <property type="project" value="TreeGrafter"/>
</dbReference>
<organism evidence="11 12">
    <name type="scientific">Zymomonas mobilis subsp. pomaceae (strain ATCC 29192 / DSM 22645 / JCM 10191 / CCUG 17912 / NBRC 13757 / NCIMB 11200 / NRRL B-4491 / Barker I)</name>
    <dbReference type="NCBI Taxonomy" id="579138"/>
    <lineage>
        <taxon>Bacteria</taxon>
        <taxon>Pseudomonadati</taxon>
        <taxon>Pseudomonadota</taxon>
        <taxon>Alphaproteobacteria</taxon>
        <taxon>Sphingomonadales</taxon>
        <taxon>Zymomonadaceae</taxon>
        <taxon>Zymomonas</taxon>
    </lineage>
</organism>
<dbReference type="eggNOG" id="COG0845">
    <property type="taxonomic scope" value="Bacteria"/>
</dbReference>
<evidence type="ECO:0000256" key="4">
    <source>
        <dbReference type="ARBA" id="ARBA00023065"/>
    </source>
</evidence>
<dbReference type="STRING" id="579138.Zymop_0547"/>
<gene>
    <name evidence="11" type="ordered locus">Zymop_0547</name>
</gene>
<dbReference type="GO" id="GO:0015679">
    <property type="term" value="P:plasma membrane copper ion transport"/>
    <property type="evidence" value="ECO:0007669"/>
    <property type="project" value="TreeGrafter"/>
</dbReference>
<dbReference type="GO" id="GO:0022857">
    <property type="term" value="F:transmembrane transporter activity"/>
    <property type="evidence" value="ECO:0007669"/>
    <property type="project" value="InterPro"/>
</dbReference>
<dbReference type="NCBIfam" id="TIGR01730">
    <property type="entry name" value="RND_mfp"/>
    <property type="match status" value="1"/>
</dbReference>
<evidence type="ECO:0000313" key="11">
    <source>
        <dbReference type="EMBL" id="AEI37449.1"/>
    </source>
</evidence>
<dbReference type="Pfam" id="PF25975">
    <property type="entry name" value="CzcB_C"/>
    <property type="match status" value="1"/>
</dbReference>
<dbReference type="Pfam" id="PF25954">
    <property type="entry name" value="Beta-barrel_RND_2"/>
    <property type="match status" value="1"/>
</dbReference>
<dbReference type="eggNOG" id="COG5569">
    <property type="taxonomic scope" value="Bacteria"/>
</dbReference>
<evidence type="ECO:0000259" key="9">
    <source>
        <dbReference type="Pfam" id="PF25954"/>
    </source>
</evidence>
<dbReference type="InterPro" id="IPR042230">
    <property type="entry name" value="CusF_sf"/>
</dbReference>
<reference evidence="11 12" key="1">
    <citation type="journal article" date="2011" name="J. Bacteriol.">
        <title>Genome sequence of the ethanol-producing Zymomonas mobilis subsp. pomaceae lectotype strain ATCC 29192.</title>
        <authorList>
            <person name="Kouvelis V.N."/>
            <person name="Davenport K.W."/>
            <person name="Brettin T.S."/>
            <person name="Bruce D."/>
            <person name="Detter C."/>
            <person name="Han C.S."/>
            <person name="Nolan M."/>
            <person name="Tapia R."/>
            <person name="Damoulaki A."/>
            <person name="Kyrpides N.C."/>
            <person name="Typas M.A."/>
            <person name="Pappas K.M."/>
        </authorList>
    </citation>
    <scope>NUCLEOTIDE SEQUENCE [LARGE SCALE GENOMIC DNA]</scope>
    <source>
        <strain evidence="12">ATCC 29192 / DSM 22645 / JCM 10191 / CCUG 17912 / NBRC 13757 / NCIMB 11200 / NRRL B-4491 / Barker I</strain>
    </source>
</reference>
<dbReference type="KEGG" id="zmp:Zymop_0547"/>
<dbReference type="InterPro" id="IPR058792">
    <property type="entry name" value="Beta-barrel_RND_2"/>
</dbReference>
<dbReference type="FunFam" id="2.40.30.170:FF:000010">
    <property type="entry name" value="Efflux RND transporter periplasmic adaptor subunit"/>
    <property type="match status" value="1"/>
</dbReference>
<dbReference type="Gene3D" id="6.10.140.730">
    <property type="match status" value="1"/>
</dbReference>
<feature type="compositionally biased region" description="Basic and acidic residues" evidence="5">
    <location>
        <begin position="408"/>
        <end position="425"/>
    </location>
</feature>
<evidence type="ECO:0000313" key="12">
    <source>
        <dbReference type="Proteomes" id="UP000000491"/>
    </source>
</evidence>
<sequence>MSRAFQLSLVILAVMAASGLGYVAGGKHHSATESSPKIAASDSDKARKILYWYDPMKPEQRFDKPGKSPFMDMDLLPRYADEAGEADGIAISARQQQNLGVKTQAVQFKSLQYQMDAYGTVTTDERSKETIPASANGIVEKLFVKAPDQFVTVHQALALLWIPEWTAAQQEYLAITKLGDPSLTAAARQRLQLQFMPEAIIRTVETTHKPQSRIMLRATKSGYVSKLNIQEGAQVSFSQPLFELASLNPVWIVISYPESQAAYLTPNSAIIATSSSWPGKNFYGKVSELLPNLDIETRTLQARVILDNPSFQLKPGMYVNVRLTKAITPKAVLAIPEEALILTGSKNIVLVSQGQGYFKPVEVVAGLRQNGWVEIKEGLSEGQSVVTSGQFLIDSEANLRSALPQMAGDKKTDQNHNKNESDQKKQNQQQPVYSGEGIVKAISHKTITLSHKAIPALKWPAMTMDFMLPEKGLPSDITVGKTVMFRFILNDSGARIIDLMLMNSSDPMASMKAGGA</sequence>
<dbReference type="InterPro" id="IPR045800">
    <property type="entry name" value="HMBD"/>
</dbReference>